<evidence type="ECO:0000256" key="1">
    <source>
        <dbReference type="ARBA" id="ARBA00006658"/>
    </source>
</evidence>
<evidence type="ECO:0000313" key="4">
    <source>
        <dbReference type="Proteomes" id="UP000095085"/>
    </source>
</evidence>
<organism evidence="3 4">
    <name type="scientific">Hyphopichia burtonii NRRL Y-1933</name>
    <dbReference type="NCBI Taxonomy" id="984485"/>
    <lineage>
        <taxon>Eukaryota</taxon>
        <taxon>Fungi</taxon>
        <taxon>Dikarya</taxon>
        <taxon>Ascomycota</taxon>
        <taxon>Saccharomycotina</taxon>
        <taxon>Pichiomycetes</taxon>
        <taxon>Debaryomycetaceae</taxon>
        <taxon>Hyphopichia</taxon>
    </lineage>
</organism>
<dbReference type="AlphaFoldDB" id="A0A1E4RJW6"/>
<dbReference type="Pfam" id="PF04176">
    <property type="entry name" value="TIP41"/>
    <property type="match status" value="1"/>
</dbReference>
<dbReference type="InterPro" id="IPR051330">
    <property type="entry name" value="Phosphatase_reg/MetRdx"/>
</dbReference>
<dbReference type="GO" id="GO:1904262">
    <property type="term" value="P:negative regulation of TORC1 signaling"/>
    <property type="evidence" value="ECO:0007669"/>
    <property type="project" value="EnsemblFungi"/>
</dbReference>
<dbReference type="PANTHER" id="PTHR21021:SF16">
    <property type="entry name" value="TIP41-LIKE PROTEIN"/>
    <property type="match status" value="1"/>
</dbReference>
<accession>A0A1E4RJW6</accession>
<evidence type="ECO:0000313" key="3">
    <source>
        <dbReference type="EMBL" id="ODV67375.1"/>
    </source>
</evidence>
<reference evidence="4" key="1">
    <citation type="submission" date="2016-05" db="EMBL/GenBank/DDBJ databases">
        <title>Comparative genomics of biotechnologically important yeasts.</title>
        <authorList>
            <consortium name="DOE Joint Genome Institute"/>
            <person name="Riley R."/>
            <person name="Haridas S."/>
            <person name="Wolfe K.H."/>
            <person name="Lopes M.R."/>
            <person name="Hittinger C.T."/>
            <person name="Goker M."/>
            <person name="Salamov A."/>
            <person name="Wisecaver J."/>
            <person name="Long T.M."/>
            <person name="Aerts A.L."/>
            <person name="Barry K."/>
            <person name="Choi C."/>
            <person name="Clum A."/>
            <person name="Coughlan A.Y."/>
            <person name="Deshpande S."/>
            <person name="Douglass A.P."/>
            <person name="Hanson S.J."/>
            <person name="Klenk H.-P."/>
            <person name="Labutti K."/>
            <person name="Lapidus A."/>
            <person name="Lindquist E."/>
            <person name="Lipzen A."/>
            <person name="Meier-Kolthoff J.P."/>
            <person name="Ohm R.A."/>
            <person name="Otillar R.P."/>
            <person name="Pangilinan J."/>
            <person name="Peng Y."/>
            <person name="Rokas A."/>
            <person name="Rosa C.A."/>
            <person name="Scheuner C."/>
            <person name="Sibirny A.A."/>
            <person name="Slot J.C."/>
            <person name="Stielow J.B."/>
            <person name="Sun H."/>
            <person name="Kurtzman C.P."/>
            <person name="Blackwell M."/>
            <person name="Grigoriev I.V."/>
            <person name="Jeffries T.W."/>
        </authorList>
    </citation>
    <scope>NUCLEOTIDE SEQUENCE [LARGE SCALE GENOMIC DNA]</scope>
    <source>
        <strain evidence="4">NRRL Y-1933</strain>
    </source>
</reference>
<feature type="region of interest" description="Disordered" evidence="2">
    <location>
        <begin position="1"/>
        <end position="77"/>
    </location>
</feature>
<dbReference type="OrthoDB" id="10253878at2759"/>
<proteinExistence type="inferred from homology"/>
<dbReference type="InterPro" id="IPR007303">
    <property type="entry name" value="TIP41-like"/>
</dbReference>
<dbReference type="GO" id="GO:0005829">
    <property type="term" value="C:cytosol"/>
    <property type="evidence" value="ECO:0007669"/>
    <property type="project" value="TreeGrafter"/>
</dbReference>
<keyword evidence="4" id="KW-1185">Reference proteome</keyword>
<sequence>MSLGSDDGSSNEQASKKTTTVNNQTVEDSSKTGSVPLTTRPSGSSISLNASKFPIPSTNNIRRQAKPVQPGTGSGSGINAVHVSAAREMVQLHTRGRAPPGQQLASLSQSQVHKKLQFPVPSRSTNSLETGPLSPKRGLASSNVIHANSSSSSFPKNVSIPAKSHEGECTNPQCAHCGQVIIPSPKSSFPIQDKPSISVNDWSIFTIKKPILNSPELDYLNDNRFDFPLPEMIFGNNHVKLVNEKLHEVIEFNALDALDSLEAQSSLKVSYHKEWLSSRRSTSSPNSDALDKSEKALKDNSNRDLKKLTDLESVKPYDWTYSTNYKGTLENIKFYPTNEKIPIDRLLRPDPILFFDESILFEDELGDNGISILSTKIRVMPLCLLLLCRFFLRIDNVIFRVRDTRIFIDLETNSVLREYKEQECPYDELLRKVGSKNSNDPKSLLRDTNWVAQNIPVLKVETESNVPPVSSQISTEE</sequence>
<feature type="region of interest" description="Disordered" evidence="2">
    <location>
        <begin position="97"/>
        <end position="137"/>
    </location>
</feature>
<dbReference type="GO" id="GO:0031929">
    <property type="term" value="P:TOR signaling"/>
    <property type="evidence" value="ECO:0007669"/>
    <property type="project" value="TreeGrafter"/>
</dbReference>
<evidence type="ECO:0000256" key="2">
    <source>
        <dbReference type="SAM" id="MobiDB-lite"/>
    </source>
</evidence>
<feature type="compositionally biased region" description="Basic and acidic residues" evidence="2">
    <location>
        <begin position="289"/>
        <end position="298"/>
    </location>
</feature>
<dbReference type="GeneID" id="30995962"/>
<dbReference type="STRING" id="984485.A0A1E4RJW6"/>
<dbReference type="PANTHER" id="PTHR21021">
    <property type="entry name" value="GAF/PUTATIVE CYTOSKELETAL PROTEIN"/>
    <property type="match status" value="1"/>
</dbReference>
<feature type="region of interest" description="Disordered" evidence="2">
    <location>
        <begin position="279"/>
        <end position="298"/>
    </location>
</feature>
<dbReference type="EMBL" id="KV454541">
    <property type="protein sequence ID" value="ODV67375.1"/>
    <property type="molecule type" value="Genomic_DNA"/>
</dbReference>
<feature type="compositionally biased region" description="Polar residues" evidence="2">
    <location>
        <begin position="7"/>
        <end position="62"/>
    </location>
</feature>
<name>A0A1E4RJW6_9ASCO</name>
<comment type="similarity">
    <text evidence="1">Belongs to the TIP41 family.</text>
</comment>
<dbReference type="RefSeq" id="XP_020076442.1">
    <property type="nucleotide sequence ID" value="XM_020221413.1"/>
</dbReference>
<dbReference type="Proteomes" id="UP000095085">
    <property type="component" value="Unassembled WGS sequence"/>
</dbReference>
<gene>
    <name evidence="3" type="ORF">HYPBUDRAFT_153186</name>
</gene>
<protein>
    <submittedName>
        <fullName evidence="3">TIP41-domain-containing protein</fullName>
    </submittedName>
</protein>